<dbReference type="NCBIfam" id="NF041874">
    <property type="entry name" value="EPS_EpsC"/>
    <property type="match status" value="1"/>
</dbReference>
<reference evidence="9" key="1">
    <citation type="submission" date="2022-06" db="EMBL/GenBank/DDBJ databases">
        <title>Genomic Encyclopedia of Archaeal and Bacterial Type Strains, Phase II (KMG-II): from individual species to whole genera.</title>
        <authorList>
            <person name="Goeker M."/>
        </authorList>
    </citation>
    <scope>NUCLEOTIDE SEQUENCE</scope>
    <source>
        <strain evidence="9">DSM 43935</strain>
    </source>
</reference>
<keyword evidence="7" id="KW-0012">Acyltransferase</keyword>
<dbReference type="RefSeq" id="WP_253765812.1">
    <property type="nucleotide sequence ID" value="NZ_JAMTCK010000001.1"/>
</dbReference>
<accession>A0AAE3G9N3</accession>
<evidence type="ECO:0000313" key="9">
    <source>
        <dbReference type="EMBL" id="MCP2163302.1"/>
    </source>
</evidence>
<dbReference type="GO" id="GO:0009001">
    <property type="term" value="F:serine O-acetyltransferase activity"/>
    <property type="evidence" value="ECO:0007669"/>
    <property type="project" value="UniProtKB-EC"/>
</dbReference>
<comment type="similarity">
    <text evidence="2">Belongs to the transferase hexapeptide repeat family.</text>
</comment>
<evidence type="ECO:0000256" key="8">
    <source>
        <dbReference type="ARBA" id="ARBA00049486"/>
    </source>
</evidence>
<evidence type="ECO:0000256" key="3">
    <source>
        <dbReference type="ARBA" id="ARBA00013266"/>
    </source>
</evidence>
<dbReference type="InterPro" id="IPR045304">
    <property type="entry name" value="LbH_SAT"/>
</dbReference>
<evidence type="ECO:0000313" key="10">
    <source>
        <dbReference type="Proteomes" id="UP001206128"/>
    </source>
</evidence>
<dbReference type="InterPro" id="IPR001451">
    <property type="entry name" value="Hexapep"/>
</dbReference>
<keyword evidence="5" id="KW-0808">Transferase</keyword>
<dbReference type="EMBL" id="JAMTCK010000001">
    <property type="protein sequence ID" value="MCP2163302.1"/>
    <property type="molecule type" value="Genomic_DNA"/>
</dbReference>
<dbReference type="InterPro" id="IPR014710">
    <property type="entry name" value="RmlC-like_jellyroll"/>
</dbReference>
<comment type="catalytic activity">
    <reaction evidence="8">
        <text>L-serine + acetyl-CoA = O-acetyl-L-serine + CoA</text>
        <dbReference type="Rhea" id="RHEA:24560"/>
        <dbReference type="ChEBI" id="CHEBI:33384"/>
        <dbReference type="ChEBI" id="CHEBI:57287"/>
        <dbReference type="ChEBI" id="CHEBI:57288"/>
        <dbReference type="ChEBI" id="CHEBI:58340"/>
        <dbReference type="EC" id="2.3.1.30"/>
    </reaction>
</comment>
<dbReference type="EC" id="2.3.1.30" evidence="3"/>
<evidence type="ECO:0000256" key="6">
    <source>
        <dbReference type="ARBA" id="ARBA00023192"/>
    </source>
</evidence>
<dbReference type="InterPro" id="IPR011051">
    <property type="entry name" value="RmlC_Cupin_sf"/>
</dbReference>
<evidence type="ECO:0000256" key="5">
    <source>
        <dbReference type="ARBA" id="ARBA00022679"/>
    </source>
</evidence>
<dbReference type="Gene3D" id="1.10.3130.10">
    <property type="entry name" value="serine acetyltransferase, domain 1"/>
    <property type="match status" value="1"/>
</dbReference>
<dbReference type="Gene3D" id="2.60.120.10">
    <property type="entry name" value="Jelly Rolls"/>
    <property type="match status" value="1"/>
</dbReference>
<protein>
    <recommendedName>
        <fullName evidence="3">serine O-acetyltransferase</fullName>
        <ecNumber evidence="3">2.3.1.30</ecNumber>
    </recommendedName>
</protein>
<dbReference type="InterPro" id="IPR011004">
    <property type="entry name" value="Trimer_LpxA-like_sf"/>
</dbReference>
<comment type="caution">
    <text evidence="9">The sequence shown here is derived from an EMBL/GenBank/DDBJ whole genome shotgun (WGS) entry which is preliminary data.</text>
</comment>
<dbReference type="AlphaFoldDB" id="A0AAE3G9N3"/>
<dbReference type="CDD" id="cd03354">
    <property type="entry name" value="LbH_SAT"/>
    <property type="match status" value="1"/>
</dbReference>
<proteinExistence type="inferred from homology"/>
<evidence type="ECO:0000256" key="4">
    <source>
        <dbReference type="ARBA" id="ARBA00022605"/>
    </source>
</evidence>
<dbReference type="Gene3D" id="2.160.10.10">
    <property type="entry name" value="Hexapeptide repeat proteins"/>
    <property type="match status" value="1"/>
</dbReference>
<dbReference type="SUPFAM" id="SSF51182">
    <property type="entry name" value="RmlC-like cupins"/>
    <property type="match status" value="1"/>
</dbReference>
<name>A0AAE3G9N3_9PSEU</name>
<sequence>MNVLGRLLFLMREDVATVVARDPSIRSPLEALCHPALPAIWLHRIAHRLARQGHRIGPRLLSNVAKILTGVEIHPGARIGRRFFIDHGQGVVIGETAVIGDDVTLYQQVTLGALGFWRDNARPPGEGRHPVIGDRVVIGAKATVLGPVRIGDDVVVPAHSLVLDPIPTGQRPHANSTRSTFMGDVMSSELTEHNAGARNGKARLSATSRQLMESIRLSQEELLARVARFDELVGTDGGAPDTALAQCARVMYNVIGFRPPERRGANDEQIISPIGSKSSGNAPIDIAEGFNLAFIKTRPGNGTILHNHDTNETFIPLSGRWRFRCNDEDDLYVDLGPLDTISLPAGLQRRFTNLASDTGEDTESLMLVIVAGDRPKSVIYPEVLDAARKEGAYTPAAHA</sequence>
<dbReference type="PANTHER" id="PTHR42811">
    <property type="entry name" value="SERINE ACETYLTRANSFERASE"/>
    <property type="match status" value="1"/>
</dbReference>
<dbReference type="InterPro" id="IPR053376">
    <property type="entry name" value="Serine_acetyltransferase"/>
</dbReference>
<keyword evidence="10" id="KW-1185">Reference proteome</keyword>
<evidence type="ECO:0000256" key="7">
    <source>
        <dbReference type="ARBA" id="ARBA00023315"/>
    </source>
</evidence>
<evidence type="ECO:0000256" key="2">
    <source>
        <dbReference type="ARBA" id="ARBA00007274"/>
    </source>
</evidence>
<comment type="pathway">
    <text evidence="1">Amino-acid biosynthesis; L-cysteine biosynthesis; L-cysteine from L-serine: step 1/2.</text>
</comment>
<keyword evidence="6" id="KW-0198">Cysteine biosynthesis</keyword>
<dbReference type="GO" id="GO:0019344">
    <property type="term" value="P:cysteine biosynthetic process"/>
    <property type="evidence" value="ECO:0007669"/>
    <property type="project" value="UniProtKB-KW"/>
</dbReference>
<dbReference type="Proteomes" id="UP001206128">
    <property type="component" value="Unassembled WGS sequence"/>
</dbReference>
<dbReference type="InterPro" id="IPR042122">
    <property type="entry name" value="Ser_AcTrfase_N_sf"/>
</dbReference>
<organism evidence="9 10">
    <name type="scientific">Goodfellowiella coeruleoviolacea</name>
    <dbReference type="NCBI Taxonomy" id="334858"/>
    <lineage>
        <taxon>Bacteria</taxon>
        <taxon>Bacillati</taxon>
        <taxon>Actinomycetota</taxon>
        <taxon>Actinomycetes</taxon>
        <taxon>Pseudonocardiales</taxon>
        <taxon>Pseudonocardiaceae</taxon>
        <taxon>Goodfellowiella</taxon>
    </lineage>
</organism>
<dbReference type="SUPFAM" id="SSF51161">
    <property type="entry name" value="Trimeric LpxA-like enzymes"/>
    <property type="match status" value="1"/>
</dbReference>
<evidence type="ECO:0000256" key="1">
    <source>
        <dbReference type="ARBA" id="ARBA00004876"/>
    </source>
</evidence>
<gene>
    <name evidence="9" type="ORF">LX83_000142</name>
</gene>
<keyword evidence="4" id="KW-0028">Amino-acid biosynthesis</keyword>
<dbReference type="Pfam" id="PF00132">
    <property type="entry name" value="Hexapep"/>
    <property type="match status" value="1"/>
</dbReference>